<dbReference type="PROSITE" id="PS51362">
    <property type="entry name" value="TGF_BETA_2"/>
    <property type="match status" value="1"/>
</dbReference>
<keyword evidence="13" id="KW-1185">Reference proteome</keyword>
<evidence type="ECO:0000256" key="7">
    <source>
        <dbReference type="ARBA" id="ARBA00023157"/>
    </source>
</evidence>
<dbReference type="PANTHER" id="PTHR11848:SF310">
    <property type="entry name" value="PROTEIN 60A-RELATED"/>
    <property type="match status" value="1"/>
</dbReference>
<evidence type="ECO:0000256" key="8">
    <source>
        <dbReference type="ARBA" id="ARBA00023180"/>
    </source>
</evidence>
<dbReference type="GO" id="GO:0005615">
    <property type="term" value="C:extracellular space"/>
    <property type="evidence" value="ECO:0007669"/>
    <property type="project" value="UniProtKB-KW"/>
</dbReference>
<comment type="caution">
    <text evidence="12">The sequence shown here is derived from an EMBL/GenBank/DDBJ whole genome shotgun (WGS) entry which is preliminary data.</text>
</comment>
<feature type="signal peptide" evidence="10">
    <location>
        <begin position="1"/>
        <end position="18"/>
    </location>
</feature>
<reference evidence="12 13" key="1">
    <citation type="submission" date="2024-03" db="EMBL/GenBank/DDBJ databases">
        <title>Adaptation during the transition from Ophiocordyceps entomopathogen to insect associate is accompanied by gene loss and intensified selection.</title>
        <authorList>
            <person name="Ward C.M."/>
            <person name="Onetto C.A."/>
            <person name="Borneman A.R."/>
        </authorList>
    </citation>
    <scope>NUCLEOTIDE SEQUENCE [LARGE SCALE GENOMIC DNA]</scope>
    <source>
        <strain evidence="12">AWRI1</strain>
        <tissue evidence="12">Single Adult Female</tissue>
    </source>
</reference>
<dbReference type="PROSITE" id="PS00250">
    <property type="entry name" value="TGF_BETA_1"/>
    <property type="match status" value="1"/>
</dbReference>
<evidence type="ECO:0000256" key="10">
    <source>
        <dbReference type="SAM" id="SignalP"/>
    </source>
</evidence>
<dbReference type="InterPro" id="IPR017948">
    <property type="entry name" value="TGFb_CS"/>
</dbReference>
<dbReference type="Gene3D" id="2.60.120.970">
    <property type="match status" value="1"/>
</dbReference>
<dbReference type="Proteomes" id="UP001367676">
    <property type="component" value="Unassembled WGS sequence"/>
</dbReference>
<dbReference type="GO" id="GO:0008083">
    <property type="term" value="F:growth factor activity"/>
    <property type="evidence" value="ECO:0007669"/>
    <property type="project" value="UniProtKB-KW"/>
</dbReference>
<evidence type="ECO:0000256" key="4">
    <source>
        <dbReference type="ARBA" id="ARBA00022525"/>
    </source>
</evidence>
<dbReference type="InterPro" id="IPR015615">
    <property type="entry name" value="TGF-beta-rel"/>
</dbReference>
<dbReference type="InterPro" id="IPR001111">
    <property type="entry name" value="TGF-b_propeptide"/>
</dbReference>
<evidence type="ECO:0000256" key="1">
    <source>
        <dbReference type="ARBA" id="ARBA00004613"/>
    </source>
</evidence>
<proteinExistence type="inferred from homology"/>
<dbReference type="Pfam" id="PF00019">
    <property type="entry name" value="TGF_beta"/>
    <property type="match status" value="1"/>
</dbReference>
<keyword evidence="5 10" id="KW-0732">Signal</keyword>
<keyword evidence="3" id="KW-0202">Cytokine</keyword>
<keyword evidence="4" id="KW-0964">Secreted</keyword>
<evidence type="ECO:0000259" key="11">
    <source>
        <dbReference type="PROSITE" id="PS51362"/>
    </source>
</evidence>
<dbReference type="InterPro" id="IPR029034">
    <property type="entry name" value="Cystine-knot_cytokine"/>
</dbReference>
<evidence type="ECO:0000313" key="12">
    <source>
        <dbReference type="EMBL" id="KAK7598289.1"/>
    </source>
</evidence>
<keyword evidence="6 9" id="KW-0339">Growth factor</keyword>
<evidence type="ECO:0000256" key="6">
    <source>
        <dbReference type="ARBA" id="ARBA00023030"/>
    </source>
</evidence>
<evidence type="ECO:0000313" key="13">
    <source>
        <dbReference type="Proteomes" id="UP001367676"/>
    </source>
</evidence>
<dbReference type="GO" id="GO:0005125">
    <property type="term" value="F:cytokine activity"/>
    <property type="evidence" value="ECO:0007669"/>
    <property type="project" value="UniProtKB-KW"/>
</dbReference>
<organism evidence="12 13">
    <name type="scientific">Parthenolecanium corni</name>
    <dbReference type="NCBI Taxonomy" id="536013"/>
    <lineage>
        <taxon>Eukaryota</taxon>
        <taxon>Metazoa</taxon>
        <taxon>Ecdysozoa</taxon>
        <taxon>Arthropoda</taxon>
        <taxon>Hexapoda</taxon>
        <taxon>Insecta</taxon>
        <taxon>Pterygota</taxon>
        <taxon>Neoptera</taxon>
        <taxon>Paraneoptera</taxon>
        <taxon>Hemiptera</taxon>
        <taxon>Sternorrhyncha</taxon>
        <taxon>Coccoidea</taxon>
        <taxon>Coccidae</taxon>
        <taxon>Parthenolecanium</taxon>
    </lineage>
</organism>
<evidence type="ECO:0000256" key="3">
    <source>
        <dbReference type="ARBA" id="ARBA00022514"/>
    </source>
</evidence>
<dbReference type="EMBL" id="JBBCAQ010000014">
    <property type="protein sequence ID" value="KAK7598289.1"/>
    <property type="molecule type" value="Genomic_DNA"/>
</dbReference>
<evidence type="ECO:0000256" key="2">
    <source>
        <dbReference type="ARBA" id="ARBA00006656"/>
    </source>
</evidence>
<name>A0AAN9TMF8_9HEMI</name>
<feature type="chain" id="PRO_5042842893" description="TGF-beta family profile domain-containing protein" evidence="10">
    <location>
        <begin position="19"/>
        <end position="402"/>
    </location>
</feature>
<dbReference type="InterPro" id="IPR001839">
    <property type="entry name" value="TGF-b_C"/>
</dbReference>
<accession>A0AAN9TMF8</accession>
<dbReference type="CDD" id="cd13761">
    <property type="entry name" value="TGF_beta_BMP5_like"/>
    <property type="match status" value="1"/>
</dbReference>
<dbReference type="PANTHER" id="PTHR11848">
    <property type="entry name" value="TGF-BETA FAMILY"/>
    <property type="match status" value="1"/>
</dbReference>
<dbReference type="SMART" id="SM00204">
    <property type="entry name" value="TGFB"/>
    <property type="match status" value="1"/>
</dbReference>
<dbReference type="Gene3D" id="2.10.90.10">
    <property type="entry name" value="Cystine-knot cytokines"/>
    <property type="match status" value="1"/>
</dbReference>
<dbReference type="Pfam" id="PF00688">
    <property type="entry name" value="TGFb_propeptide"/>
    <property type="match status" value="1"/>
</dbReference>
<comment type="similarity">
    <text evidence="2 9">Belongs to the TGF-beta family.</text>
</comment>
<dbReference type="AlphaFoldDB" id="A0AAN9TMF8"/>
<keyword evidence="7" id="KW-1015">Disulfide bond</keyword>
<sequence length="402" mass="46015">MRYTTLLLFVANVQQLLATYSGLYVDNGRDQTIIDRNMTHKERQIFATELLHVLGLPQKPKRSAGLPKMSGSAPKFLLEVYNSLEGDKVKDNLRLKSEDYQAVKESDSIITFLTKKHHLNSLRHEKGKHLWFDVADVPVGDTVVNSELRLYKFRKPEPESYTVTVYQVLLDFDNEKGLSYVDSVNITNNHEGWLVFNVTSTFLTWIAFPSMNRGLHVSVHKLSKNSHEIHHDTAGIITSNFEEHEDKQAFLVAFLKYGANSGNLKPRRTRDVNKKKVKIEAEVSYNMNPLTSESLWLYRNCQIQTLYVNFKDLNWQDWIIAPTGYAAYYCSGVCDFPLNIHMNATNHAIVQTLVNLINPEQAPKPSCAPTKLGTIAVLYYLEDNNVILRKYRNMIVKSCGCH</sequence>
<keyword evidence="8" id="KW-0325">Glycoprotein</keyword>
<dbReference type="GO" id="GO:0032502">
    <property type="term" value="P:developmental process"/>
    <property type="evidence" value="ECO:0007669"/>
    <property type="project" value="UniProtKB-ARBA"/>
</dbReference>
<gene>
    <name evidence="12" type="ORF">V9T40_006524</name>
</gene>
<evidence type="ECO:0000256" key="9">
    <source>
        <dbReference type="RuleBase" id="RU000354"/>
    </source>
</evidence>
<evidence type="ECO:0000256" key="5">
    <source>
        <dbReference type="ARBA" id="ARBA00022729"/>
    </source>
</evidence>
<dbReference type="SUPFAM" id="SSF57501">
    <property type="entry name" value="Cystine-knot cytokines"/>
    <property type="match status" value="1"/>
</dbReference>
<protein>
    <recommendedName>
        <fullName evidence="11">TGF-beta family profile domain-containing protein</fullName>
    </recommendedName>
</protein>
<comment type="subcellular location">
    <subcellularLocation>
        <location evidence="1">Secreted</location>
    </subcellularLocation>
</comment>
<dbReference type="FunFam" id="2.10.90.10:FF:000003">
    <property type="entry name" value="Bone morphogenetic protein 5"/>
    <property type="match status" value="1"/>
</dbReference>
<feature type="domain" description="TGF-beta family profile" evidence="11">
    <location>
        <begin position="267"/>
        <end position="402"/>
    </location>
</feature>